<reference evidence="1 2" key="1">
    <citation type="journal article" date="2012" name="J. Bacteriol.">
        <title>Draft Genome Sequences for Two Metal-Reducing Pelosinus fermentans Strains Isolated from a Cr(VI)-Contaminated Site and for Type Strain R7.</title>
        <authorList>
            <person name="Brown S.D."/>
            <person name="Podar M."/>
            <person name="Klingeman D.M."/>
            <person name="Johnson C.M."/>
            <person name="Yang Z.K."/>
            <person name="Utturkar S.M."/>
            <person name="Land M.L."/>
            <person name="Mosher J.J."/>
            <person name="Hurt R.A.Jr."/>
            <person name="Phelps T.J."/>
            <person name="Palumbo A.V."/>
            <person name="Arkin A.P."/>
            <person name="Hazen T.C."/>
            <person name="Elias D.A."/>
        </authorList>
    </citation>
    <scope>NUCLEOTIDE SEQUENCE [LARGE SCALE GENOMIC DNA]</scope>
    <source>
        <strain evidence="1 2">B4</strain>
    </source>
</reference>
<dbReference type="EMBL" id="AKVJ01000055">
    <property type="protein sequence ID" value="EIW16658.1"/>
    <property type="molecule type" value="Genomic_DNA"/>
</dbReference>
<organism evidence="1 2">
    <name type="scientific">Pelosinus fermentans B4</name>
    <dbReference type="NCBI Taxonomy" id="1149862"/>
    <lineage>
        <taxon>Bacteria</taxon>
        <taxon>Bacillati</taxon>
        <taxon>Bacillota</taxon>
        <taxon>Negativicutes</taxon>
        <taxon>Selenomonadales</taxon>
        <taxon>Sporomusaceae</taxon>
        <taxon>Pelosinus</taxon>
    </lineage>
</organism>
<sequence length="61" mass="6879">MLTEQIQSFYSPWIGAQNKVWESILHLGHKHTYPKGSMILGGGSQLITCITYMQAELSILK</sequence>
<name>I8RC37_9FIRM</name>
<gene>
    <name evidence="1" type="ORF">FB4_0678</name>
</gene>
<evidence type="ECO:0000313" key="2">
    <source>
        <dbReference type="Proteomes" id="UP000004324"/>
    </source>
</evidence>
<dbReference type="OrthoDB" id="5460990at2"/>
<proteinExistence type="predicted"/>
<dbReference type="AlphaFoldDB" id="I8RC37"/>
<comment type="caution">
    <text evidence="1">The sequence shown here is derived from an EMBL/GenBank/DDBJ whole genome shotgun (WGS) entry which is preliminary data.</text>
</comment>
<dbReference type="PATRIC" id="fig|1149862.3.peg.3663"/>
<evidence type="ECO:0000313" key="1">
    <source>
        <dbReference type="EMBL" id="EIW16658.1"/>
    </source>
</evidence>
<protein>
    <submittedName>
        <fullName evidence="1">Uncharacterized protein</fullName>
    </submittedName>
</protein>
<dbReference type="Proteomes" id="UP000004324">
    <property type="component" value="Unassembled WGS sequence"/>
</dbReference>
<keyword evidence="2" id="KW-1185">Reference proteome</keyword>
<accession>I8RC37</accession>